<dbReference type="AlphaFoldDB" id="A0A6I6K2B0"/>
<gene>
    <name evidence="4" type="ORF">GM418_23800</name>
</gene>
<dbReference type="EMBL" id="CP046401">
    <property type="protein sequence ID" value="QGY46572.1"/>
    <property type="molecule type" value="Genomic_DNA"/>
</dbReference>
<dbReference type="GO" id="GO:0008146">
    <property type="term" value="F:sulfotransferase activity"/>
    <property type="evidence" value="ECO:0007669"/>
    <property type="project" value="InterPro"/>
</dbReference>
<evidence type="ECO:0000256" key="2">
    <source>
        <dbReference type="ARBA" id="ARBA00022679"/>
    </source>
</evidence>
<dbReference type="InterPro" id="IPR000863">
    <property type="entry name" value="Sulfotransferase_dom"/>
</dbReference>
<dbReference type="SUPFAM" id="SSF52540">
    <property type="entry name" value="P-loop containing nucleoside triphosphate hydrolases"/>
    <property type="match status" value="1"/>
</dbReference>
<accession>A0A6I6K2B0</accession>
<keyword evidence="2" id="KW-0808">Transferase</keyword>
<dbReference type="Pfam" id="PF00685">
    <property type="entry name" value="Sulfotransfer_1"/>
    <property type="match status" value="1"/>
</dbReference>
<dbReference type="PANTHER" id="PTHR11783">
    <property type="entry name" value="SULFOTRANSFERASE SULT"/>
    <property type="match status" value="1"/>
</dbReference>
<dbReference type="Gene3D" id="3.40.50.300">
    <property type="entry name" value="P-loop containing nucleotide triphosphate hydrolases"/>
    <property type="match status" value="1"/>
</dbReference>
<sequence>MVLLLRKIFDYLYSYAGISSDDIILASFPKAGNTWVKFFLFNYLIEYYNLKNSVEINFDTLDKYMPELGNKTIYESWRFKPTKRILKTHNRNSFLLRNVKVIYIDREPRDIMVSYYHYTKNNRNFSHNLDFSSFIHSKKYGIEAYYKHRRSYLSHSNIVILSYEELKQNPQKQFEKILKFIGIEIKEDIVKSALNQSSFNNTKLAQKNSSEGYNYQFARGFSFARKGQKEQWTDYFSKEDINYYLSIKSKYRNE</sequence>
<name>A0A6I6K2B0_9BACT</name>
<evidence type="ECO:0000259" key="3">
    <source>
        <dbReference type="Pfam" id="PF00685"/>
    </source>
</evidence>
<reference evidence="4 5" key="1">
    <citation type="submission" date="2019-11" db="EMBL/GenBank/DDBJ databases">
        <authorList>
            <person name="Zheng R.K."/>
            <person name="Sun C.M."/>
        </authorList>
    </citation>
    <scope>NUCLEOTIDE SEQUENCE [LARGE SCALE GENOMIC DNA]</scope>
    <source>
        <strain evidence="4 5">WC007</strain>
    </source>
</reference>
<evidence type="ECO:0000313" key="5">
    <source>
        <dbReference type="Proteomes" id="UP000428260"/>
    </source>
</evidence>
<evidence type="ECO:0000313" key="4">
    <source>
        <dbReference type="EMBL" id="QGY46572.1"/>
    </source>
</evidence>
<dbReference type="InterPro" id="IPR027417">
    <property type="entry name" value="P-loop_NTPase"/>
</dbReference>
<dbReference type="KEGG" id="mcos:GM418_23800"/>
<organism evidence="4 5">
    <name type="scientific">Maribellus comscasis</name>
    <dbReference type="NCBI Taxonomy" id="2681766"/>
    <lineage>
        <taxon>Bacteria</taxon>
        <taxon>Pseudomonadati</taxon>
        <taxon>Bacteroidota</taxon>
        <taxon>Bacteroidia</taxon>
        <taxon>Marinilabiliales</taxon>
        <taxon>Prolixibacteraceae</taxon>
        <taxon>Maribellus</taxon>
    </lineage>
</organism>
<dbReference type="Proteomes" id="UP000428260">
    <property type="component" value="Chromosome"/>
</dbReference>
<dbReference type="RefSeq" id="WP_158869703.1">
    <property type="nucleotide sequence ID" value="NZ_CP046401.1"/>
</dbReference>
<proteinExistence type="inferred from homology"/>
<protein>
    <recommendedName>
        <fullName evidence="3">Sulfotransferase domain-containing protein</fullName>
    </recommendedName>
</protein>
<comment type="similarity">
    <text evidence="1">Belongs to the sulfotransferase 1 family.</text>
</comment>
<keyword evidence="5" id="KW-1185">Reference proteome</keyword>
<feature type="domain" description="Sulfotransferase" evidence="3">
    <location>
        <begin position="21"/>
        <end position="243"/>
    </location>
</feature>
<evidence type="ECO:0000256" key="1">
    <source>
        <dbReference type="ARBA" id="ARBA00005771"/>
    </source>
</evidence>